<comment type="caution">
    <text evidence="2">The sequence shown here is derived from an EMBL/GenBank/DDBJ whole genome shotgun (WGS) entry which is preliminary data.</text>
</comment>
<dbReference type="RefSeq" id="WP_249475713.1">
    <property type="nucleotide sequence ID" value="NZ_JAMBEP010000004.1"/>
</dbReference>
<organism evidence="2 3">
    <name type="scientific">Luteimonas galliterrae</name>
    <dbReference type="NCBI Taxonomy" id="2940486"/>
    <lineage>
        <taxon>Bacteria</taxon>
        <taxon>Pseudomonadati</taxon>
        <taxon>Pseudomonadota</taxon>
        <taxon>Gammaproteobacteria</taxon>
        <taxon>Lysobacterales</taxon>
        <taxon>Lysobacteraceae</taxon>
        <taxon>Luteimonas</taxon>
    </lineage>
</organism>
<protein>
    <submittedName>
        <fullName evidence="2">Uncharacterized protein</fullName>
    </submittedName>
</protein>
<proteinExistence type="predicted"/>
<name>A0ABT0MLR0_9GAMM</name>
<dbReference type="EMBL" id="JAMBEP010000004">
    <property type="protein sequence ID" value="MCL1635819.1"/>
    <property type="molecule type" value="Genomic_DNA"/>
</dbReference>
<evidence type="ECO:0000313" key="2">
    <source>
        <dbReference type="EMBL" id="MCL1635819.1"/>
    </source>
</evidence>
<gene>
    <name evidence="2" type="ORF">M2650_14410</name>
</gene>
<accession>A0ABT0MLR0</accession>
<reference evidence="2 3" key="1">
    <citation type="submission" date="2022-05" db="EMBL/GenBank/DDBJ databases">
        <title>Luteimonas sp. SX5, whole genome shotgun sequencing project.</title>
        <authorList>
            <person name="Zhao G."/>
            <person name="Shen L."/>
        </authorList>
    </citation>
    <scope>NUCLEOTIDE SEQUENCE [LARGE SCALE GENOMIC DNA]</scope>
    <source>
        <strain evidence="2 3">SX5</strain>
    </source>
</reference>
<feature type="region of interest" description="Disordered" evidence="1">
    <location>
        <begin position="1"/>
        <end position="24"/>
    </location>
</feature>
<sequence>MNRQNKNNPSAPAPSPTASAASRRFRVAGPAWQQLRPRDFGVGYGTSSGYASDRQYAENWGQERFRMA</sequence>
<keyword evidence="3" id="KW-1185">Reference proteome</keyword>
<dbReference type="Proteomes" id="UP001431217">
    <property type="component" value="Unassembled WGS sequence"/>
</dbReference>
<evidence type="ECO:0000256" key="1">
    <source>
        <dbReference type="SAM" id="MobiDB-lite"/>
    </source>
</evidence>
<evidence type="ECO:0000313" key="3">
    <source>
        <dbReference type="Proteomes" id="UP001431217"/>
    </source>
</evidence>